<evidence type="ECO:0000256" key="17">
    <source>
        <dbReference type="SAM" id="Coils"/>
    </source>
</evidence>
<keyword evidence="17" id="KW-0175">Coiled coil</keyword>
<evidence type="ECO:0000256" key="4">
    <source>
        <dbReference type="ARBA" id="ARBA00011245"/>
    </source>
</evidence>
<feature type="compositionally biased region" description="Basic and acidic residues" evidence="18">
    <location>
        <begin position="1690"/>
        <end position="1700"/>
    </location>
</feature>
<keyword evidence="22" id="KW-1185">Reference proteome</keyword>
<dbReference type="FunFam" id="1.10.510.10:FF:000164">
    <property type="entry name" value="Casein kinase 1-like protein"/>
    <property type="match status" value="1"/>
</dbReference>
<keyword evidence="11" id="KW-0418">Kinase</keyword>
<dbReference type="CDD" id="cd05599">
    <property type="entry name" value="STKc_NDR_like"/>
    <property type="match status" value="1"/>
</dbReference>
<feature type="region of interest" description="Disordered" evidence="18">
    <location>
        <begin position="681"/>
        <end position="706"/>
    </location>
</feature>
<dbReference type="EMBL" id="LR999451">
    <property type="protein sequence ID" value="CAE5956473.1"/>
    <property type="molecule type" value="Genomic_DNA"/>
</dbReference>
<keyword evidence="8" id="KW-0597">Phosphoprotein</keyword>
<feature type="region of interest" description="Disordered" evidence="18">
    <location>
        <begin position="1187"/>
        <end position="1227"/>
    </location>
</feature>
<evidence type="ECO:0000256" key="3">
    <source>
        <dbReference type="ARBA" id="ARBA00006895"/>
    </source>
</evidence>
<feature type="region of interest" description="Disordered" evidence="18">
    <location>
        <begin position="1127"/>
        <end position="1146"/>
    </location>
</feature>
<comment type="catalytic activity">
    <reaction evidence="14">
        <text>L-threonyl-[protein] + ATP = O-phospho-L-threonyl-[protein] + ADP + H(+)</text>
        <dbReference type="Rhea" id="RHEA:46608"/>
        <dbReference type="Rhea" id="RHEA-COMP:11060"/>
        <dbReference type="Rhea" id="RHEA-COMP:11605"/>
        <dbReference type="ChEBI" id="CHEBI:15378"/>
        <dbReference type="ChEBI" id="CHEBI:30013"/>
        <dbReference type="ChEBI" id="CHEBI:30616"/>
        <dbReference type="ChEBI" id="CHEBI:61977"/>
        <dbReference type="ChEBI" id="CHEBI:456216"/>
        <dbReference type="EC" id="2.7.11.1"/>
    </reaction>
</comment>
<feature type="region of interest" description="Disordered" evidence="18">
    <location>
        <begin position="1535"/>
        <end position="1707"/>
    </location>
</feature>
<feature type="domain" description="Protein kinase" evidence="19">
    <location>
        <begin position="1245"/>
        <end position="1514"/>
    </location>
</feature>
<dbReference type="PANTHER" id="PTHR21737">
    <property type="entry name" value="POLYGLUTAMINE BINDING PROTEIN 1/MARVEL MEMBRANE-ASSOCIATING DOMAIN CONTAINING 3"/>
    <property type="match status" value="1"/>
</dbReference>
<feature type="region of interest" description="Disordered" evidence="18">
    <location>
        <begin position="1"/>
        <end position="126"/>
    </location>
</feature>
<dbReference type="InterPro" id="IPR008271">
    <property type="entry name" value="Ser/Thr_kinase_AS"/>
</dbReference>
<dbReference type="FunFam" id="3.30.200.20:FF:000102">
    <property type="entry name" value="Non-specific serine/threonine protein kinase"/>
    <property type="match status" value="1"/>
</dbReference>
<feature type="compositionally biased region" description="Basic and acidic residues" evidence="18">
    <location>
        <begin position="12"/>
        <end position="22"/>
    </location>
</feature>
<dbReference type="SUPFAM" id="SSF56112">
    <property type="entry name" value="Protein kinase-like (PK-like)"/>
    <property type="match status" value="2"/>
</dbReference>
<feature type="binding site" evidence="16">
    <location>
        <position position="829"/>
    </location>
    <ligand>
        <name>ATP</name>
        <dbReference type="ChEBI" id="CHEBI:30616"/>
    </ligand>
</feature>
<name>A0A8S1ZBK6_ARAAE</name>
<feature type="region of interest" description="Disordered" evidence="18">
    <location>
        <begin position="962"/>
        <end position="981"/>
    </location>
</feature>
<feature type="region of interest" description="Disordered" evidence="18">
    <location>
        <begin position="424"/>
        <end position="474"/>
    </location>
</feature>
<feature type="compositionally biased region" description="Low complexity" evidence="18">
    <location>
        <begin position="1621"/>
        <end position="1652"/>
    </location>
</feature>
<feature type="compositionally biased region" description="Basic residues" evidence="18">
    <location>
        <begin position="1"/>
        <end position="11"/>
    </location>
</feature>
<dbReference type="PROSITE" id="PS50011">
    <property type="entry name" value="PROTEIN_KINASE_DOM"/>
    <property type="match status" value="2"/>
</dbReference>
<keyword evidence="6" id="KW-0963">Cytoplasm</keyword>
<dbReference type="FunFam" id="1.10.510.10:FF:000106">
    <property type="entry name" value="Non-specific serine/threonine protein kinase"/>
    <property type="match status" value="1"/>
</dbReference>
<dbReference type="PROSITE" id="PS00108">
    <property type="entry name" value="PROTEIN_KINASE_ST"/>
    <property type="match status" value="2"/>
</dbReference>
<dbReference type="SMART" id="SM01050">
    <property type="entry name" value="CactinC_cactus"/>
    <property type="match status" value="1"/>
</dbReference>
<dbReference type="InterPro" id="IPR000719">
    <property type="entry name" value="Prot_kinase_dom"/>
</dbReference>
<dbReference type="Gene3D" id="3.30.200.20">
    <property type="entry name" value="Phosphorylase Kinase, domain 1"/>
    <property type="match status" value="1"/>
</dbReference>
<evidence type="ECO:0000313" key="22">
    <source>
        <dbReference type="Proteomes" id="UP000682877"/>
    </source>
</evidence>
<feature type="binding site" evidence="16">
    <location>
        <position position="1274"/>
    </location>
    <ligand>
        <name>ATP</name>
        <dbReference type="ChEBI" id="CHEBI:30616"/>
    </ligand>
</feature>
<feature type="compositionally biased region" description="Polar residues" evidence="18">
    <location>
        <begin position="1208"/>
        <end position="1219"/>
    </location>
</feature>
<comment type="similarity">
    <text evidence="2">Belongs to the protein kinase superfamily. CK1 Ser/Thr protein kinase family. Casein kinase I subfamily.</text>
</comment>
<dbReference type="InterPro" id="IPR000961">
    <property type="entry name" value="AGC-kinase_C"/>
</dbReference>
<feature type="coiled-coil region" evidence="17">
    <location>
        <begin position="158"/>
        <end position="188"/>
    </location>
</feature>
<feature type="compositionally biased region" description="Basic residues" evidence="18">
    <location>
        <begin position="97"/>
        <end position="110"/>
    </location>
</feature>
<comment type="subcellular location">
    <subcellularLocation>
        <location evidence="1">Cytoplasm</location>
    </subcellularLocation>
</comment>
<comment type="similarity">
    <text evidence="3">Belongs to the CACTIN family.</text>
</comment>
<dbReference type="PANTHER" id="PTHR21737:SF4">
    <property type="entry name" value="SPLICING FACTOR CACTIN"/>
    <property type="match status" value="1"/>
</dbReference>
<dbReference type="FunFam" id="3.30.200.20:FF:000538">
    <property type="entry name" value="Putative Casein kinase I"/>
    <property type="match status" value="1"/>
</dbReference>
<dbReference type="GO" id="GO:0005737">
    <property type="term" value="C:cytoplasm"/>
    <property type="evidence" value="ECO:0007669"/>
    <property type="project" value="UniProtKB-SubCell"/>
</dbReference>
<dbReference type="SMART" id="SM00220">
    <property type="entry name" value="S_TKc"/>
    <property type="match status" value="2"/>
</dbReference>
<evidence type="ECO:0000313" key="21">
    <source>
        <dbReference type="EMBL" id="CAE5956473.1"/>
    </source>
</evidence>
<feature type="domain" description="AGC-kinase C-terminal" evidence="20">
    <location>
        <begin position="1099"/>
        <end position="1171"/>
    </location>
</feature>
<dbReference type="GO" id="GO:0004674">
    <property type="term" value="F:protein serine/threonine kinase activity"/>
    <property type="evidence" value="ECO:0007669"/>
    <property type="project" value="UniProtKB-KW"/>
</dbReference>
<dbReference type="Gene3D" id="1.10.510.10">
    <property type="entry name" value="Transferase(Phosphotransferase) domain 1"/>
    <property type="match status" value="2"/>
</dbReference>
<evidence type="ECO:0000256" key="12">
    <source>
        <dbReference type="ARBA" id="ARBA00022840"/>
    </source>
</evidence>
<keyword evidence="10 16" id="KW-0547">Nucleotide-binding</keyword>
<feature type="compositionally biased region" description="Acidic residues" evidence="18">
    <location>
        <begin position="438"/>
        <end position="456"/>
    </location>
</feature>
<evidence type="ECO:0000256" key="16">
    <source>
        <dbReference type="PROSITE-ProRule" id="PRU10141"/>
    </source>
</evidence>
<dbReference type="FunFam" id="1.10.510.10:FF:000042">
    <property type="entry name" value="Non-specific serine/threonine protein kinase"/>
    <property type="match status" value="1"/>
</dbReference>
<feature type="compositionally biased region" description="Basic and acidic residues" evidence="18">
    <location>
        <begin position="81"/>
        <end position="95"/>
    </location>
</feature>
<dbReference type="InterPro" id="IPR019134">
    <property type="entry name" value="Cactin_C"/>
</dbReference>
<evidence type="ECO:0000256" key="18">
    <source>
        <dbReference type="SAM" id="MobiDB-lite"/>
    </source>
</evidence>
<feature type="domain" description="Protein kinase" evidence="19">
    <location>
        <begin position="800"/>
        <end position="1098"/>
    </location>
</feature>
<organism evidence="21 22">
    <name type="scientific">Arabidopsis arenosa</name>
    <name type="common">Sand rock-cress</name>
    <name type="synonym">Cardaminopsis arenosa</name>
    <dbReference type="NCBI Taxonomy" id="38785"/>
    <lineage>
        <taxon>Eukaryota</taxon>
        <taxon>Viridiplantae</taxon>
        <taxon>Streptophyta</taxon>
        <taxon>Embryophyta</taxon>
        <taxon>Tracheophyta</taxon>
        <taxon>Spermatophyta</taxon>
        <taxon>Magnoliopsida</taxon>
        <taxon>eudicotyledons</taxon>
        <taxon>Gunneridae</taxon>
        <taxon>Pentapetalae</taxon>
        <taxon>rosids</taxon>
        <taxon>malvids</taxon>
        <taxon>Brassicales</taxon>
        <taxon>Brassicaceae</taxon>
        <taxon>Camelineae</taxon>
        <taxon>Arabidopsis</taxon>
    </lineage>
</organism>
<evidence type="ECO:0000259" key="20">
    <source>
        <dbReference type="PROSITE" id="PS51285"/>
    </source>
</evidence>
<dbReference type="Proteomes" id="UP000682877">
    <property type="component" value="Chromosome 1"/>
</dbReference>
<dbReference type="GO" id="GO:0005681">
    <property type="term" value="C:spliceosomal complex"/>
    <property type="evidence" value="ECO:0007669"/>
    <property type="project" value="TreeGrafter"/>
</dbReference>
<feature type="compositionally biased region" description="Basic and acidic residues" evidence="18">
    <location>
        <begin position="1593"/>
        <end position="1619"/>
    </location>
</feature>
<dbReference type="InterPro" id="IPR017441">
    <property type="entry name" value="Protein_kinase_ATP_BS"/>
</dbReference>
<dbReference type="GO" id="GO:0005524">
    <property type="term" value="F:ATP binding"/>
    <property type="evidence" value="ECO:0007669"/>
    <property type="project" value="UniProtKB-UniRule"/>
</dbReference>
<proteinExistence type="inferred from homology"/>
<keyword evidence="9" id="KW-0808">Transferase</keyword>
<dbReference type="Pfam" id="PF10312">
    <property type="entry name" value="Cactin_mid"/>
    <property type="match status" value="1"/>
</dbReference>
<dbReference type="Pfam" id="PF09732">
    <property type="entry name" value="CactinC_cactus"/>
    <property type="match status" value="1"/>
</dbReference>
<comment type="catalytic activity">
    <reaction evidence="15">
        <text>L-seryl-[protein] + ATP = O-phospho-L-seryl-[protein] + ADP + H(+)</text>
        <dbReference type="Rhea" id="RHEA:17989"/>
        <dbReference type="Rhea" id="RHEA-COMP:9863"/>
        <dbReference type="Rhea" id="RHEA-COMP:11604"/>
        <dbReference type="ChEBI" id="CHEBI:15378"/>
        <dbReference type="ChEBI" id="CHEBI:29999"/>
        <dbReference type="ChEBI" id="CHEBI:30616"/>
        <dbReference type="ChEBI" id="CHEBI:83421"/>
        <dbReference type="ChEBI" id="CHEBI:456216"/>
        <dbReference type="EC" id="2.7.11.1"/>
    </reaction>
</comment>
<dbReference type="PROSITE" id="PS51285">
    <property type="entry name" value="AGC_KINASE_CTER"/>
    <property type="match status" value="1"/>
</dbReference>
<accession>A0A8S1ZBK6</accession>
<dbReference type="GO" id="GO:0045292">
    <property type="term" value="P:mRNA cis splicing, via spliceosome"/>
    <property type="evidence" value="ECO:0007669"/>
    <property type="project" value="TreeGrafter"/>
</dbReference>
<protein>
    <recommendedName>
        <fullName evidence="13">Splicing factor Cactin</fullName>
        <ecNumber evidence="5">2.7.11.1</ecNumber>
    </recommendedName>
</protein>
<dbReference type="CDD" id="cd21742">
    <property type="entry name" value="MobB_NDR_LATS-like"/>
    <property type="match status" value="1"/>
</dbReference>
<comment type="subunit">
    <text evidence="4">Monomer.</text>
</comment>
<evidence type="ECO:0000256" key="7">
    <source>
        <dbReference type="ARBA" id="ARBA00022527"/>
    </source>
</evidence>
<dbReference type="InterPro" id="IPR017892">
    <property type="entry name" value="Pkinase_C"/>
</dbReference>
<sequence>MGSHGKSKRGRGGSEKKRRDESQSGSESESYTSDSDGSDDFSPPRSSRRKKGSSSRRTRRHSSSDDSSDSDGGRKSKKRSSSKDVSEEKLKEYMSKKAQKKALRAAKKLKTQSVSGYSNDSNPFGDSNLTETFVWRKKIEKDVHRGVPLEEFSVKAEKRRHRERMTEVEKVKKRREERAVEKARHEEEMALLARERARAEFHDWEKKEEEFHFDQSKVRSEIRLREGRLKPIDVLCKHLDGSDDLDIELSEPYMVFKGLTVKDMEELRDDIKMYLDLDRATPTRVQYWEALIVVCDWELAEARKRDALDRARVRGEEPPAELLAQERGLHAGVEADVRKLLDGKTHAELVELQLDIESQLRSGSAKVVEYWEAVLKRLEIYKAKACLKEIHAEMLRSHLHRLEQLSEGEEDVEVNHGLTRVVEENEEDINGMNHSDAEEAFSPEPIAEEEEADEAAEAAGSFSPELMHGDDREAAIDPEEDKKLLEMKRMIVLEKQKKRLKEAMDSKPAPVEDNLELKAMKAMGAMEEGDAIFGSNAEVNLDSEVYWWHDKYRPRKPKYFNRVHTGYEWNKYNQTHYDHDNPPPKIVQGYKFNIFYPDLVDKIKAPIYTIEKDGTSAETCMIRFHAGPPYEDIAFRIVNKEWEYSHKKGFKCTFERGILHLYFNFKRHSWFHKFQPRDKPRKKDMFSGSTYGGGATETTAPDGGNETETVAKLPPIGGDGEALSNTTKQKVAAAKQYIENHYKEQMKNLNERKERRTTLEKKLADADVCEEDQNNLMKFLEKKETEYMRLQRHKMGADDFELLTMIGKGAFGEVRVVREINTGHVFAMKKLKKSEMLRRGQVEHVRAERNLLAEVDSNCIVKLYCSFQDNEYLYLIMEYLPGGDMMTLLMRKDTLSEYEAKFYIAEAVLAIESIHNRNYIHRDIKPDNLLLDRYGHLRLSDFGLCKPLDCSVIDGEDFSVGNSGSGGGSESVSTTPKRSQQEQLEHWQKNRRMLAYSTVGTPDYIAPEVLLKKGYGMECDWWSLGAIMYEMLVGYPPFYADDPMSTCRKIVNWKTHLKFPEEARLSREARDLIGKLLCSVNQRLGSTGASQIKAHPWFEGVEWENIYQIEAAFIPEVNDDLDTQNFEKFDEEDNQTQAPSRTGPWRKMLSSKDINFVGYTYKNFEIVNDYQVPGIAELKKKESKSKRPSVKSLFESESESSSSSGSEQQTINRSFSNPTPRGMEPNLRPLEIVGENMDLVIAGKFKLGRKIGSGSFGELYLGVNVQTGEEVAVKLESVKTKHPQLHYESKLYMLLQGGTGVPNLKWYGVEGDYNVMVIDLLGPSLEDLFNYCNRKLSLKTVLMLADQLINRVEFMHTRGFLHRDIKPDNFLMGLGRKANQVYIIDFGLGKKYRDLQTHRHIPYRENKNLTGTARYASVNTHLGVEQSRRDDLEALGYVLMYFLKGSLPWQGLKAGTKKQKYDRISEKKVATPIEVLCKNQPSEFVSYFRYCRSLRFDDKPDYSYLKRLFRDLFIREGYQFDYVFDWTVLKYPQIGSSSGSSSRTRNHITTKPGPSAGPSLEKTERIAGKETRENRFSGAVEAFSRRHPTTSTPRDHSASRNSDDGPLSKHPPGDSERPRSSSRYGSSSRRAIASSSRPSSAGGPSDSRSSSRLVTSTGGVGTISNRASTSQRIQSGNESKTSSFPRAARNTREDPLRRSLELLSLRK</sequence>
<dbReference type="InterPro" id="IPR011009">
    <property type="entry name" value="Kinase-like_dom_sf"/>
</dbReference>
<evidence type="ECO:0000256" key="13">
    <source>
        <dbReference type="ARBA" id="ARBA00034534"/>
    </source>
</evidence>
<evidence type="ECO:0000256" key="6">
    <source>
        <dbReference type="ARBA" id="ARBA00022490"/>
    </source>
</evidence>
<feature type="compositionally biased region" description="Basic and acidic residues" evidence="18">
    <location>
        <begin position="1561"/>
        <end position="1575"/>
    </location>
</feature>
<feature type="compositionally biased region" description="Polar residues" evidence="18">
    <location>
        <begin position="111"/>
        <end position="126"/>
    </location>
</feature>
<dbReference type="Pfam" id="PF00069">
    <property type="entry name" value="Pkinase"/>
    <property type="match status" value="3"/>
</dbReference>
<evidence type="ECO:0000256" key="14">
    <source>
        <dbReference type="ARBA" id="ARBA00047899"/>
    </source>
</evidence>
<feature type="compositionally biased region" description="Polar residues" evidence="18">
    <location>
        <begin position="1653"/>
        <end position="1684"/>
    </location>
</feature>
<evidence type="ECO:0000259" key="19">
    <source>
        <dbReference type="PROSITE" id="PS50011"/>
    </source>
</evidence>
<dbReference type="Pfam" id="PF00433">
    <property type="entry name" value="Pkinase_C"/>
    <property type="match status" value="1"/>
</dbReference>
<keyword evidence="12 16" id="KW-0067">ATP-binding</keyword>
<dbReference type="SMART" id="SM00133">
    <property type="entry name" value="S_TK_X"/>
    <property type="match status" value="1"/>
</dbReference>
<keyword evidence="7" id="KW-0723">Serine/threonine-protein kinase</keyword>
<reference evidence="21" key="1">
    <citation type="submission" date="2021-01" db="EMBL/GenBank/DDBJ databases">
        <authorList>
            <person name="Bezrukov I."/>
        </authorList>
    </citation>
    <scope>NUCLEOTIDE SEQUENCE</scope>
</reference>
<evidence type="ECO:0000256" key="1">
    <source>
        <dbReference type="ARBA" id="ARBA00004496"/>
    </source>
</evidence>
<evidence type="ECO:0000256" key="8">
    <source>
        <dbReference type="ARBA" id="ARBA00022553"/>
    </source>
</evidence>
<dbReference type="InterPro" id="IPR059233">
    <property type="entry name" value="MobB_NdrA/B/Cbk1"/>
</dbReference>
<dbReference type="PROSITE" id="PS00107">
    <property type="entry name" value="PROTEIN_KINASE_ATP"/>
    <property type="match status" value="2"/>
</dbReference>
<feature type="compositionally biased region" description="Basic residues" evidence="18">
    <location>
        <begin position="46"/>
        <end position="61"/>
    </location>
</feature>
<evidence type="ECO:0000256" key="5">
    <source>
        <dbReference type="ARBA" id="ARBA00012513"/>
    </source>
</evidence>
<evidence type="ECO:0000256" key="2">
    <source>
        <dbReference type="ARBA" id="ARBA00005926"/>
    </source>
</evidence>
<evidence type="ECO:0000256" key="11">
    <source>
        <dbReference type="ARBA" id="ARBA00022777"/>
    </source>
</evidence>
<gene>
    <name evidence="21" type="ORF">AARE701A_LOCUS247</name>
</gene>
<evidence type="ECO:0000256" key="10">
    <source>
        <dbReference type="ARBA" id="ARBA00022741"/>
    </source>
</evidence>
<dbReference type="CDD" id="cd14125">
    <property type="entry name" value="STKc_CK1_delta_epsilon"/>
    <property type="match status" value="1"/>
</dbReference>
<evidence type="ECO:0000256" key="9">
    <source>
        <dbReference type="ARBA" id="ARBA00022679"/>
    </source>
</evidence>
<feature type="compositionally biased region" description="Low complexity" evidence="18">
    <location>
        <begin position="23"/>
        <end position="45"/>
    </location>
</feature>
<dbReference type="EC" id="2.7.11.1" evidence="5"/>
<evidence type="ECO:0000256" key="15">
    <source>
        <dbReference type="ARBA" id="ARBA00048679"/>
    </source>
</evidence>
<dbReference type="InterPro" id="IPR018816">
    <property type="entry name" value="Cactin_central"/>
</dbReference>